<proteinExistence type="predicted"/>
<organism evidence="1 2">
    <name type="scientific">Candidatus Merdiplasma excrementigallinarum</name>
    <dbReference type="NCBI Taxonomy" id="2840864"/>
    <lineage>
        <taxon>Bacteria</taxon>
        <taxon>Bacillati</taxon>
        <taxon>Bacillota</taxon>
        <taxon>Clostridia</taxon>
        <taxon>Lachnospirales</taxon>
        <taxon>Lachnospiraceae</taxon>
        <taxon>Lachnospiraceae incertae sedis</taxon>
        <taxon>Candidatus Merdiplasma</taxon>
    </lineage>
</organism>
<dbReference type="AlphaFoldDB" id="A0A9D1NZX1"/>
<comment type="caution">
    <text evidence="1">The sequence shown here is derived from an EMBL/GenBank/DDBJ whole genome shotgun (WGS) entry which is preliminary data.</text>
</comment>
<evidence type="ECO:0000313" key="1">
    <source>
        <dbReference type="EMBL" id="HIV24138.1"/>
    </source>
</evidence>
<gene>
    <name evidence="1" type="ORF">IAC80_09430</name>
</gene>
<dbReference type="InterPro" id="IPR009711">
    <property type="entry name" value="UPF0473"/>
</dbReference>
<protein>
    <submittedName>
        <fullName evidence="1">DUF1292 domain-containing protein</fullName>
    </submittedName>
</protein>
<reference evidence="1" key="2">
    <citation type="journal article" date="2021" name="PeerJ">
        <title>Extensive microbial diversity within the chicken gut microbiome revealed by metagenomics and culture.</title>
        <authorList>
            <person name="Gilroy R."/>
            <person name="Ravi A."/>
            <person name="Getino M."/>
            <person name="Pursley I."/>
            <person name="Horton D.L."/>
            <person name="Alikhan N.F."/>
            <person name="Baker D."/>
            <person name="Gharbi K."/>
            <person name="Hall N."/>
            <person name="Watson M."/>
            <person name="Adriaenssens E.M."/>
            <person name="Foster-Nyarko E."/>
            <person name="Jarju S."/>
            <person name="Secka A."/>
            <person name="Antonio M."/>
            <person name="Oren A."/>
            <person name="Chaudhuri R.R."/>
            <person name="La Ragione R."/>
            <person name="Hildebrand F."/>
            <person name="Pallen M.J."/>
        </authorList>
    </citation>
    <scope>NUCLEOTIDE SEQUENCE</scope>
    <source>
        <strain evidence="1">ChiBcec6-7307</strain>
    </source>
</reference>
<dbReference type="Pfam" id="PF06949">
    <property type="entry name" value="DUF1292"/>
    <property type="match status" value="1"/>
</dbReference>
<accession>A0A9D1NZX1</accession>
<dbReference type="Proteomes" id="UP000886889">
    <property type="component" value="Unassembled WGS sequence"/>
</dbReference>
<evidence type="ECO:0000313" key="2">
    <source>
        <dbReference type="Proteomes" id="UP000886889"/>
    </source>
</evidence>
<sequence length="123" mass="13393">MSDNNSCSGDCSACGSECISAGEGGATVTLNLDDGTSVECAVLTIYSAAGREYIALLPLNENGENEDGEVYLYRFSEENGEPTLENIEDDDEYEAASDGFDQWLDDQEYNDLVYEEEEEPSAE</sequence>
<name>A0A9D1NZX1_9FIRM</name>
<dbReference type="EMBL" id="DVOS01000078">
    <property type="protein sequence ID" value="HIV24138.1"/>
    <property type="molecule type" value="Genomic_DNA"/>
</dbReference>
<reference evidence="1" key="1">
    <citation type="submission" date="2020-10" db="EMBL/GenBank/DDBJ databases">
        <authorList>
            <person name="Gilroy R."/>
        </authorList>
    </citation>
    <scope>NUCLEOTIDE SEQUENCE</scope>
    <source>
        <strain evidence="1">ChiBcec6-7307</strain>
    </source>
</reference>